<evidence type="ECO:0000313" key="2">
    <source>
        <dbReference type="Proteomes" id="UP000472355"/>
    </source>
</evidence>
<dbReference type="AlphaFoldDB" id="A0A6M0ST22"/>
<sequence>MGALKNRRRSGLTLSLESFDTLARMSYDTMIDKTKIVEKALNEYLIRENYEIRLNTPEENEKINKK</sequence>
<dbReference type="RefSeq" id="WP_222630151.1">
    <property type="nucleotide sequence ID" value="NZ_JACBDB010000011.1"/>
</dbReference>
<comment type="caution">
    <text evidence="1">The sequence shown here is derived from an EMBL/GenBank/DDBJ whole genome shotgun (WGS) entry which is preliminary data.</text>
</comment>
<dbReference type="Proteomes" id="UP000472355">
    <property type="component" value="Unassembled WGS sequence"/>
</dbReference>
<name>A0A6M0ST22_CLOBO</name>
<dbReference type="EMBL" id="SGKU01000054">
    <property type="protein sequence ID" value="NFA43919.1"/>
    <property type="molecule type" value="Genomic_DNA"/>
</dbReference>
<protein>
    <submittedName>
        <fullName evidence="1">Ribbon-helix-helix domain-containing protein</fullName>
    </submittedName>
</protein>
<gene>
    <name evidence="1" type="ORF">EXM65_15425</name>
</gene>
<accession>A0A6M0ST22</accession>
<organism evidence="1 2">
    <name type="scientific">Clostridium botulinum</name>
    <dbReference type="NCBI Taxonomy" id="1491"/>
    <lineage>
        <taxon>Bacteria</taxon>
        <taxon>Bacillati</taxon>
        <taxon>Bacillota</taxon>
        <taxon>Clostridia</taxon>
        <taxon>Eubacteriales</taxon>
        <taxon>Clostridiaceae</taxon>
        <taxon>Clostridium</taxon>
    </lineage>
</organism>
<proteinExistence type="predicted"/>
<reference evidence="1 2" key="1">
    <citation type="submission" date="2019-02" db="EMBL/GenBank/DDBJ databases">
        <title>Genome sequencing of Clostridium botulinum clinical isolates.</title>
        <authorList>
            <person name="Brunt J."/>
            <person name="Van Vliet A.H.M."/>
            <person name="Stringer S.C."/>
            <person name="Grant K.A."/>
            <person name="Carter A.C."/>
            <person name="Peck M.W."/>
        </authorList>
    </citation>
    <scope>NUCLEOTIDE SEQUENCE [LARGE SCALE GENOMIC DNA]</scope>
    <source>
        <strain evidence="1 2">H113700579</strain>
    </source>
</reference>
<evidence type="ECO:0000313" key="1">
    <source>
        <dbReference type="EMBL" id="NFA43919.1"/>
    </source>
</evidence>